<dbReference type="GO" id="GO:0008270">
    <property type="term" value="F:zinc ion binding"/>
    <property type="evidence" value="ECO:0007669"/>
    <property type="project" value="InterPro"/>
</dbReference>
<gene>
    <name evidence="1" type="ORF">T05_13973</name>
</gene>
<feature type="non-terminal residue" evidence="1">
    <location>
        <position position="1"/>
    </location>
</feature>
<evidence type="ECO:0000313" key="1">
    <source>
        <dbReference type="EMBL" id="KRX30062.1"/>
    </source>
</evidence>
<dbReference type="EMBL" id="JYDJ01002770">
    <property type="protein sequence ID" value="KRX30062.1"/>
    <property type="molecule type" value="Genomic_DNA"/>
</dbReference>
<dbReference type="OrthoDB" id="5920525at2759"/>
<proteinExistence type="predicted"/>
<dbReference type="PANTHER" id="PTHR47331:SF1">
    <property type="entry name" value="GAG-LIKE PROTEIN"/>
    <property type="match status" value="1"/>
</dbReference>
<sequence>TELKSREVLAFPGRERKFKSPFPSNRKTVRRGQYTTAALQATEDHAIENCPKFIRMSPKERLTNVKKLGLCFLCLKKGHLVTTCKAKLRCRVKECSKRHHPLIHLNQEKRS</sequence>
<evidence type="ECO:0000313" key="2">
    <source>
        <dbReference type="Proteomes" id="UP000055048"/>
    </source>
</evidence>
<dbReference type="SUPFAM" id="SSF57756">
    <property type="entry name" value="Retrovirus zinc finger-like domains"/>
    <property type="match status" value="1"/>
</dbReference>
<dbReference type="Proteomes" id="UP000055048">
    <property type="component" value="Unassembled WGS sequence"/>
</dbReference>
<dbReference type="STRING" id="144512.A0A0V0STI4"/>
<name>A0A0V0STI4_9BILA</name>
<organism evidence="1 2">
    <name type="scientific">Trichinella murrelli</name>
    <dbReference type="NCBI Taxonomy" id="144512"/>
    <lineage>
        <taxon>Eukaryota</taxon>
        <taxon>Metazoa</taxon>
        <taxon>Ecdysozoa</taxon>
        <taxon>Nematoda</taxon>
        <taxon>Enoplea</taxon>
        <taxon>Dorylaimia</taxon>
        <taxon>Trichinellida</taxon>
        <taxon>Trichinellidae</taxon>
        <taxon>Trichinella</taxon>
    </lineage>
</organism>
<accession>A0A0V0STI4</accession>
<dbReference type="InterPro" id="IPR036875">
    <property type="entry name" value="Znf_CCHC_sf"/>
</dbReference>
<feature type="non-terminal residue" evidence="1">
    <location>
        <position position="111"/>
    </location>
</feature>
<protein>
    <recommendedName>
        <fullName evidence="3">CCHC-type domain-containing protein</fullName>
    </recommendedName>
</protein>
<keyword evidence="2" id="KW-1185">Reference proteome</keyword>
<dbReference type="PANTHER" id="PTHR47331">
    <property type="entry name" value="PHD-TYPE DOMAIN-CONTAINING PROTEIN"/>
    <property type="match status" value="1"/>
</dbReference>
<evidence type="ECO:0008006" key="3">
    <source>
        <dbReference type="Google" id="ProtNLM"/>
    </source>
</evidence>
<dbReference type="GO" id="GO:0003676">
    <property type="term" value="F:nucleic acid binding"/>
    <property type="evidence" value="ECO:0007669"/>
    <property type="project" value="InterPro"/>
</dbReference>
<comment type="caution">
    <text evidence="1">The sequence shown here is derived from an EMBL/GenBank/DDBJ whole genome shotgun (WGS) entry which is preliminary data.</text>
</comment>
<reference evidence="1 2" key="1">
    <citation type="submission" date="2015-01" db="EMBL/GenBank/DDBJ databases">
        <title>Evolution of Trichinella species and genotypes.</title>
        <authorList>
            <person name="Korhonen P.K."/>
            <person name="Edoardo P."/>
            <person name="Giuseppe L.R."/>
            <person name="Gasser R.B."/>
        </authorList>
    </citation>
    <scope>NUCLEOTIDE SEQUENCE [LARGE SCALE GENOMIC DNA]</scope>
    <source>
        <strain evidence="1">ISS417</strain>
    </source>
</reference>
<dbReference type="AlphaFoldDB" id="A0A0V0STI4"/>